<comment type="caution">
    <text evidence="1">The sequence shown here is derived from an EMBL/GenBank/DDBJ whole genome shotgun (WGS) entry which is preliminary data.</text>
</comment>
<reference evidence="1 2" key="1">
    <citation type="submission" date="2007-01" db="EMBL/GenBank/DDBJ databases">
        <authorList>
            <person name="Haygood M."/>
            <person name="Podell S."/>
            <person name="Anderson C."/>
            <person name="Hopkinson B."/>
            <person name="Roe K."/>
            <person name="Barbeau K."/>
            <person name="Gaasterland T."/>
            <person name="Ferriera S."/>
            <person name="Johnson J."/>
            <person name="Kravitz S."/>
            <person name="Beeson K."/>
            <person name="Sutton G."/>
            <person name="Rogers Y.-H."/>
            <person name="Friedman R."/>
            <person name="Frazier M."/>
            <person name="Venter J.C."/>
        </authorList>
    </citation>
    <scope>NUCLEOTIDE SEQUENCE [LARGE SCALE GENOMIC DNA]</scope>
    <source>
        <strain evidence="1 2">ATCC 23134</strain>
    </source>
</reference>
<protein>
    <submittedName>
        <fullName evidence="1">Uncharacterized protein</fullName>
    </submittedName>
</protein>
<dbReference type="Proteomes" id="UP000004095">
    <property type="component" value="Unassembled WGS sequence"/>
</dbReference>
<evidence type="ECO:0000313" key="2">
    <source>
        <dbReference type="Proteomes" id="UP000004095"/>
    </source>
</evidence>
<gene>
    <name evidence="1" type="ORF">M23134_03149</name>
</gene>
<proteinExistence type="predicted"/>
<dbReference type="EMBL" id="AAWS01000006">
    <property type="protein sequence ID" value="EAY30513.1"/>
    <property type="molecule type" value="Genomic_DNA"/>
</dbReference>
<organism evidence="1 2">
    <name type="scientific">Microscilla marina ATCC 23134</name>
    <dbReference type="NCBI Taxonomy" id="313606"/>
    <lineage>
        <taxon>Bacteria</taxon>
        <taxon>Pseudomonadati</taxon>
        <taxon>Bacteroidota</taxon>
        <taxon>Cytophagia</taxon>
        <taxon>Cytophagales</taxon>
        <taxon>Microscillaceae</taxon>
        <taxon>Microscilla</taxon>
    </lineage>
</organism>
<name>A1ZG97_MICM2</name>
<sequence>MGLIIQGSMFTLHCSSYFDLNTSLWGILTSLPKGYFFTSKALQR</sequence>
<keyword evidence="2" id="KW-1185">Reference proteome</keyword>
<accession>A1ZG97</accession>
<dbReference type="AlphaFoldDB" id="A1ZG97"/>
<evidence type="ECO:0000313" key="1">
    <source>
        <dbReference type="EMBL" id="EAY30513.1"/>
    </source>
</evidence>